<feature type="active site" description="Proton donor" evidence="20">
    <location>
        <position position="116"/>
    </location>
</feature>
<dbReference type="RefSeq" id="XP_058312041.1">
    <property type="nucleotide sequence ID" value="XM_058449697.1"/>
</dbReference>
<evidence type="ECO:0000256" key="16">
    <source>
        <dbReference type="ARBA" id="ARBA00023316"/>
    </source>
</evidence>
<dbReference type="InterPro" id="IPR013320">
    <property type="entry name" value="ConA-like_dom_sf"/>
</dbReference>
<comment type="similarity">
    <text evidence="17">Belongs to the glycosyl hydrolase 16 family. CRH1 subfamily.</text>
</comment>
<dbReference type="GO" id="GO:0005975">
    <property type="term" value="P:carbohydrate metabolic process"/>
    <property type="evidence" value="ECO:0007669"/>
    <property type="project" value="InterPro"/>
</dbReference>
<protein>
    <recommendedName>
        <fullName evidence="19">Crh-like protein</fullName>
        <ecNumber evidence="19">3.2.-.-</ecNumber>
    </recommendedName>
</protein>
<keyword evidence="15" id="KW-0326">Glycosidase</keyword>
<keyword evidence="10 19" id="KW-0378">Hydrolase</keyword>
<evidence type="ECO:0000256" key="23">
    <source>
        <dbReference type="SAM" id="SignalP"/>
    </source>
</evidence>
<sequence length="462" mass="48829">MRLTLSAALGLLCSSVLVAAQTYTTCPADTALGKTDQTFDFTAGASDQFSASGTVTYDDTNGATFTVAKQGDGPLIQSGWYIMFGKVEYTIRAAPGTGIVSSAVLQSDDLDEIDWEWLGGKSSQVQTNYFGKGDTSSYNRGAFHDNPDNQNEWHTYSVDWTSEQIVWAIDGKTIRVLTPSTADTNQYPQSPMMIKVGVWAGGDPSNAQGTIDWAGGLTDYSKGPFSMYMKTMTVTDYSTGKSYSYGDKSGSWESIISNGGKINGNSADEPTETQSAPTITATASGIPIPWSGTHKETSTFVTPDVWPWVATDSASASTGLPSGWESASGRISPPGGGSMSEHPLLPFINTSLESVTKTESLPLQSTFQSTSVVWASPSAVFSPSGLESYHGNATRLAHSMTSKKAKTKTTRTRTKTTATKTNKAASTLIPTIASAVSGGISLGIPAILGIFCTLLAAIFAFF</sequence>
<dbReference type="PANTHER" id="PTHR10963">
    <property type="entry name" value="GLYCOSYL HYDROLASE-RELATED"/>
    <property type="match status" value="1"/>
</dbReference>
<dbReference type="PIRSF" id="PIRSF037299">
    <property type="entry name" value="Glycosidase_CRH1_prd"/>
    <property type="match status" value="1"/>
</dbReference>
<feature type="active site" description="Nucleophile" evidence="20">
    <location>
        <position position="112"/>
    </location>
</feature>
<keyword evidence="22" id="KW-0812">Transmembrane</keyword>
<dbReference type="CDD" id="cd02183">
    <property type="entry name" value="GH16_fungal_CRH1_transglycosylase"/>
    <property type="match status" value="1"/>
</dbReference>
<feature type="region of interest" description="Disordered" evidence="21">
    <location>
        <begin position="317"/>
        <end position="339"/>
    </location>
</feature>
<evidence type="ECO:0000313" key="25">
    <source>
        <dbReference type="EMBL" id="KAJ5216228.1"/>
    </source>
</evidence>
<evidence type="ECO:0000256" key="8">
    <source>
        <dbReference type="ARBA" id="ARBA00022679"/>
    </source>
</evidence>
<evidence type="ECO:0000256" key="17">
    <source>
        <dbReference type="ARBA" id="ARBA00038074"/>
    </source>
</evidence>
<dbReference type="GO" id="GO:0098552">
    <property type="term" value="C:side of membrane"/>
    <property type="evidence" value="ECO:0007669"/>
    <property type="project" value="UniProtKB-KW"/>
</dbReference>
<keyword evidence="13" id="KW-0325">Glycoprotein</keyword>
<dbReference type="GO" id="GO:0005886">
    <property type="term" value="C:plasma membrane"/>
    <property type="evidence" value="ECO:0007669"/>
    <property type="project" value="UniProtKB-SubCell"/>
</dbReference>
<dbReference type="EC" id="3.2.-.-" evidence="19"/>
<dbReference type="AlphaFoldDB" id="A0A9W9TB23"/>
<evidence type="ECO:0000256" key="21">
    <source>
        <dbReference type="SAM" id="MobiDB-lite"/>
    </source>
</evidence>
<evidence type="ECO:0000256" key="1">
    <source>
        <dbReference type="ARBA" id="ARBA00000822"/>
    </source>
</evidence>
<comment type="caution">
    <text evidence="25">The sequence shown here is derived from an EMBL/GenBank/DDBJ whole genome shotgun (WGS) entry which is preliminary data.</text>
</comment>
<keyword evidence="8" id="KW-0808">Transferase</keyword>
<keyword evidence="12" id="KW-1015">Disulfide bond</keyword>
<keyword evidence="7" id="KW-0328">Glycosyltransferase</keyword>
<keyword evidence="26" id="KW-1185">Reference proteome</keyword>
<feature type="transmembrane region" description="Helical" evidence="22">
    <location>
        <begin position="440"/>
        <end position="461"/>
    </location>
</feature>
<comment type="function">
    <text evidence="18">Dual chitinase/transglycosylase that plays a role in cell wall architecture. Chitinase and transglycosylase activities are coupled. Required for the polysaccharide cross-linking at the septa and the cell wall. More specifically, transfers chitin to 1,6-beta-glucan in the cell wall.</text>
</comment>
<evidence type="ECO:0000256" key="10">
    <source>
        <dbReference type="ARBA" id="ARBA00022801"/>
    </source>
</evidence>
<keyword evidence="16" id="KW-0961">Cell wall biogenesis/degradation</keyword>
<evidence type="ECO:0000256" key="7">
    <source>
        <dbReference type="ARBA" id="ARBA00022676"/>
    </source>
</evidence>
<dbReference type="EMBL" id="JAPQKR010000005">
    <property type="protein sequence ID" value="KAJ5216228.1"/>
    <property type="molecule type" value="Genomic_DNA"/>
</dbReference>
<evidence type="ECO:0000256" key="13">
    <source>
        <dbReference type="ARBA" id="ARBA00023180"/>
    </source>
</evidence>
<reference evidence="25" key="1">
    <citation type="submission" date="2022-12" db="EMBL/GenBank/DDBJ databases">
        <authorList>
            <person name="Petersen C."/>
        </authorList>
    </citation>
    <scope>NUCLEOTIDE SEQUENCE</scope>
    <source>
        <strain evidence="25">IBT 15544</strain>
    </source>
</reference>
<keyword evidence="22" id="KW-1133">Transmembrane helix</keyword>
<evidence type="ECO:0000256" key="5">
    <source>
        <dbReference type="ARBA" id="ARBA00022512"/>
    </source>
</evidence>
<dbReference type="Gene3D" id="2.60.120.200">
    <property type="match status" value="1"/>
</dbReference>
<dbReference type="GO" id="GO:0009277">
    <property type="term" value="C:fungal-type cell wall"/>
    <property type="evidence" value="ECO:0007669"/>
    <property type="project" value="TreeGrafter"/>
</dbReference>
<dbReference type="GO" id="GO:0016757">
    <property type="term" value="F:glycosyltransferase activity"/>
    <property type="evidence" value="ECO:0007669"/>
    <property type="project" value="UniProtKB-KW"/>
</dbReference>
<comment type="subcellular location">
    <subcellularLocation>
        <location evidence="3">Cell membrane</location>
        <topology evidence="3">Lipid-anchor</topology>
        <topology evidence="3">GPI-anchor</topology>
    </subcellularLocation>
    <subcellularLocation>
        <location evidence="2">Secreted</location>
        <location evidence="2">Cell wall</location>
    </subcellularLocation>
</comment>
<dbReference type="GO" id="GO:0031505">
    <property type="term" value="P:fungal-type cell wall organization"/>
    <property type="evidence" value="ECO:0007669"/>
    <property type="project" value="TreeGrafter"/>
</dbReference>
<evidence type="ECO:0000256" key="9">
    <source>
        <dbReference type="ARBA" id="ARBA00022729"/>
    </source>
</evidence>
<dbReference type="InterPro" id="IPR050546">
    <property type="entry name" value="Glycosyl_Hydrlase_16"/>
</dbReference>
<dbReference type="Proteomes" id="UP001150904">
    <property type="component" value="Unassembled WGS sequence"/>
</dbReference>
<name>A0A9W9TB23_9EURO</name>
<dbReference type="FunFam" id="2.60.120.200:FF:000152">
    <property type="entry name" value="Cell wall glucanase"/>
    <property type="match status" value="1"/>
</dbReference>
<dbReference type="OrthoDB" id="4781at2759"/>
<evidence type="ECO:0000256" key="3">
    <source>
        <dbReference type="ARBA" id="ARBA00004609"/>
    </source>
</evidence>
<comment type="catalytic activity">
    <reaction evidence="1">
        <text>Random endo-hydrolysis of N-acetyl-beta-D-glucosaminide (1-&gt;4)-beta-linkages in chitin and chitodextrins.</text>
        <dbReference type="EC" id="3.2.1.14"/>
    </reaction>
</comment>
<keyword evidence="9 23" id="KW-0732">Signal</keyword>
<evidence type="ECO:0000313" key="26">
    <source>
        <dbReference type="Proteomes" id="UP001150904"/>
    </source>
</evidence>
<feature type="chain" id="PRO_5040882261" description="Crh-like protein" evidence="23">
    <location>
        <begin position="21"/>
        <end position="462"/>
    </location>
</feature>
<evidence type="ECO:0000256" key="22">
    <source>
        <dbReference type="SAM" id="Phobius"/>
    </source>
</evidence>
<evidence type="ECO:0000256" key="18">
    <source>
        <dbReference type="ARBA" id="ARBA00093308"/>
    </source>
</evidence>
<dbReference type="InterPro" id="IPR000757">
    <property type="entry name" value="Beta-glucanase-like"/>
</dbReference>
<dbReference type="GeneID" id="83176998"/>
<evidence type="ECO:0000256" key="6">
    <source>
        <dbReference type="ARBA" id="ARBA00022622"/>
    </source>
</evidence>
<evidence type="ECO:0000256" key="2">
    <source>
        <dbReference type="ARBA" id="ARBA00004191"/>
    </source>
</evidence>
<proteinExistence type="inferred from homology"/>
<dbReference type="Pfam" id="PF00722">
    <property type="entry name" value="Glyco_hydro_16"/>
    <property type="match status" value="1"/>
</dbReference>
<feature type="domain" description="GH16" evidence="24">
    <location>
        <begin position="21"/>
        <end position="222"/>
    </location>
</feature>
<dbReference type="GO" id="GO:0008843">
    <property type="term" value="F:endochitinase activity"/>
    <property type="evidence" value="ECO:0007669"/>
    <property type="project" value="UniProtKB-EC"/>
</dbReference>
<keyword evidence="5" id="KW-0134">Cell wall</keyword>
<organism evidence="25 26">
    <name type="scientific">Penicillium cinerascens</name>
    <dbReference type="NCBI Taxonomy" id="70096"/>
    <lineage>
        <taxon>Eukaryota</taxon>
        <taxon>Fungi</taxon>
        <taxon>Dikarya</taxon>
        <taxon>Ascomycota</taxon>
        <taxon>Pezizomycotina</taxon>
        <taxon>Eurotiomycetes</taxon>
        <taxon>Eurotiomycetidae</taxon>
        <taxon>Eurotiales</taxon>
        <taxon>Aspergillaceae</taxon>
        <taxon>Penicillium</taxon>
    </lineage>
</organism>
<dbReference type="PROSITE" id="PS51762">
    <property type="entry name" value="GH16_2"/>
    <property type="match status" value="1"/>
</dbReference>
<evidence type="ECO:0000256" key="11">
    <source>
        <dbReference type="ARBA" id="ARBA00023136"/>
    </source>
</evidence>
<evidence type="ECO:0000256" key="4">
    <source>
        <dbReference type="ARBA" id="ARBA00022475"/>
    </source>
</evidence>
<keyword evidence="4" id="KW-1003">Cell membrane</keyword>
<evidence type="ECO:0000256" key="14">
    <source>
        <dbReference type="ARBA" id="ARBA00023288"/>
    </source>
</evidence>
<evidence type="ECO:0000256" key="20">
    <source>
        <dbReference type="PIRSR" id="PIRSR037299-1"/>
    </source>
</evidence>
<keyword evidence="11 19" id="KW-0472">Membrane</keyword>
<feature type="signal peptide" evidence="23">
    <location>
        <begin position="1"/>
        <end position="20"/>
    </location>
</feature>
<accession>A0A9W9TB23</accession>
<evidence type="ECO:0000259" key="24">
    <source>
        <dbReference type="PROSITE" id="PS51762"/>
    </source>
</evidence>
<evidence type="ECO:0000256" key="12">
    <source>
        <dbReference type="ARBA" id="ARBA00023157"/>
    </source>
</evidence>
<keyword evidence="5" id="KW-0964">Secreted</keyword>
<keyword evidence="14" id="KW-0449">Lipoprotein</keyword>
<dbReference type="InterPro" id="IPR017168">
    <property type="entry name" value="CHR-like"/>
</dbReference>
<keyword evidence="6" id="KW-0336">GPI-anchor</keyword>
<gene>
    <name evidence="25" type="ORF">N7498_002635</name>
</gene>
<evidence type="ECO:0000256" key="15">
    <source>
        <dbReference type="ARBA" id="ARBA00023295"/>
    </source>
</evidence>
<dbReference type="SUPFAM" id="SSF49899">
    <property type="entry name" value="Concanavalin A-like lectins/glucanases"/>
    <property type="match status" value="1"/>
</dbReference>
<reference evidence="25" key="2">
    <citation type="journal article" date="2023" name="IMA Fungus">
        <title>Comparative genomic study of the Penicillium genus elucidates a diverse pangenome and 15 lateral gene transfer events.</title>
        <authorList>
            <person name="Petersen C."/>
            <person name="Sorensen T."/>
            <person name="Nielsen M.R."/>
            <person name="Sondergaard T.E."/>
            <person name="Sorensen J.L."/>
            <person name="Fitzpatrick D.A."/>
            <person name="Frisvad J.C."/>
            <person name="Nielsen K.L."/>
        </authorList>
    </citation>
    <scope>NUCLEOTIDE SEQUENCE</scope>
    <source>
        <strain evidence="25">IBT 15544</strain>
    </source>
</reference>
<evidence type="ECO:0000256" key="19">
    <source>
        <dbReference type="PIRNR" id="PIRNR037299"/>
    </source>
</evidence>
<dbReference type="PANTHER" id="PTHR10963:SF68">
    <property type="entry name" value="GLYCOSIDASE CRH1-RELATED"/>
    <property type="match status" value="1"/>
</dbReference>